<gene>
    <name evidence="1" type="ORF">ACFQHK_08780</name>
</gene>
<dbReference type="NCBIfam" id="TIGR01548">
    <property type="entry name" value="HAD-SF-IA-hyp1"/>
    <property type="match status" value="1"/>
</dbReference>
<organism evidence="1 2">
    <name type="scientific">Halomarina ordinaria</name>
    <dbReference type="NCBI Taxonomy" id="3033939"/>
    <lineage>
        <taxon>Archaea</taxon>
        <taxon>Methanobacteriati</taxon>
        <taxon>Methanobacteriota</taxon>
        <taxon>Stenosarchaea group</taxon>
        <taxon>Halobacteria</taxon>
        <taxon>Halobacteriales</taxon>
        <taxon>Natronomonadaceae</taxon>
        <taxon>Halomarina</taxon>
    </lineage>
</organism>
<sequence length="292" mass="31385">MTLAVDTVVLDIDGVLIDVSKSYRRAIVESIDRVYGDTIDHDTIQLFKDAGGFNDDWELTHAAALLVLARRHGYEYSTVTFTEAIAASGGGVAGAEAVVADVLDPDERERVLAAWDREALTDTFQQLYLGAERYRELEGGEPSLETRGFIHDETVLVEDGTLGTLVERYDVGVVTGRPAAEAAIALDRVGLDVPEEYLFTMDSDAPGKPAPDALVTLAERFGSEALAFAGDTLDDVKTAVNAEAADPDRDYHGVGILTGGLEGETGRRKFEEAGAHAVCESVNDLPAELEPR</sequence>
<evidence type="ECO:0000313" key="1">
    <source>
        <dbReference type="EMBL" id="MFC6836606.1"/>
    </source>
</evidence>
<dbReference type="GO" id="GO:0016787">
    <property type="term" value="F:hydrolase activity"/>
    <property type="evidence" value="ECO:0007669"/>
    <property type="project" value="UniProtKB-KW"/>
</dbReference>
<dbReference type="InterPro" id="IPR036412">
    <property type="entry name" value="HAD-like_sf"/>
</dbReference>
<dbReference type="InterPro" id="IPR006438">
    <property type="entry name" value="HAD-SF_TIGR01548"/>
</dbReference>
<comment type="caution">
    <text evidence="1">The sequence shown here is derived from an EMBL/GenBank/DDBJ whole genome shotgun (WGS) entry which is preliminary data.</text>
</comment>
<dbReference type="EMBL" id="JBHSXM010000001">
    <property type="protein sequence ID" value="MFC6836606.1"/>
    <property type="molecule type" value="Genomic_DNA"/>
</dbReference>
<dbReference type="Gene3D" id="3.40.50.1000">
    <property type="entry name" value="HAD superfamily/HAD-like"/>
    <property type="match status" value="1"/>
</dbReference>
<dbReference type="InterPro" id="IPR050155">
    <property type="entry name" value="HAD-like_hydrolase_sf"/>
</dbReference>
<reference evidence="1 2" key="1">
    <citation type="journal article" date="2019" name="Int. J. Syst. Evol. Microbiol.">
        <title>The Global Catalogue of Microorganisms (GCM) 10K type strain sequencing project: providing services to taxonomists for standard genome sequencing and annotation.</title>
        <authorList>
            <consortium name="The Broad Institute Genomics Platform"/>
            <consortium name="The Broad Institute Genome Sequencing Center for Infectious Disease"/>
            <person name="Wu L."/>
            <person name="Ma J."/>
        </authorList>
    </citation>
    <scope>NUCLEOTIDE SEQUENCE [LARGE SCALE GENOMIC DNA]</scope>
    <source>
        <strain evidence="1 2">PSRA2</strain>
    </source>
</reference>
<dbReference type="Proteomes" id="UP001596406">
    <property type="component" value="Unassembled WGS sequence"/>
</dbReference>
<keyword evidence="1" id="KW-0378">Hydrolase</keyword>
<dbReference type="PANTHER" id="PTHR43434:SF1">
    <property type="entry name" value="PHOSPHOGLYCOLATE PHOSPHATASE"/>
    <property type="match status" value="1"/>
</dbReference>
<proteinExistence type="predicted"/>
<name>A0ABD5UB96_9EURY</name>
<keyword evidence="2" id="KW-1185">Reference proteome</keyword>
<evidence type="ECO:0000313" key="2">
    <source>
        <dbReference type="Proteomes" id="UP001596406"/>
    </source>
</evidence>
<dbReference type="Pfam" id="PF00702">
    <property type="entry name" value="Hydrolase"/>
    <property type="match status" value="1"/>
</dbReference>
<protein>
    <submittedName>
        <fullName evidence="1">TIGR01548 family HAD-type hydrolase</fullName>
    </submittedName>
</protein>
<dbReference type="RefSeq" id="WP_304448287.1">
    <property type="nucleotide sequence ID" value="NZ_JARRAH010000001.1"/>
</dbReference>
<dbReference type="CDD" id="cd01427">
    <property type="entry name" value="HAD_like"/>
    <property type="match status" value="1"/>
</dbReference>
<dbReference type="SFLD" id="SFLDG01129">
    <property type="entry name" value="C1.5:_HAD__Beta-PGM__Phosphata"/>
    <property type="match status" value="1"/>
</dbReference>
<dbReference type="SUPFAM" id="SSF56784">
    <property type="entry name" value="HAD-like"/>
    <property type="match status" value="1"/>
</dbReference>
<dbReference type="SFLD" id="SFLDS00003">
    <property type="entry name" value="Haloacid_Dehalogenase"/>
    <property type="match status" value="1"/>
</dbReference>
<dbReference type="AlphaFoldDB" id="A0ABD5UB96"/>
<dbReference type="PANTHER" id="PTHR43434">
    <property type="entry name" value="PHOSPHOGLYCOLATE PHOSPHATASE"/>
    <property type="match status" value="1"/>
</dbReference>
<dbReference type="InterPro" id="IPR023214">
    <property type="entry name" value="HAD_sf"/>
</dbReference>
<accession>A0ABD5UB96</accession>